<reference evidence="1" key="2">
    <citation type="submission" date="2023-05" db="EMBL/GenBank/DDBJ databases">
        <authorList>
            <consortium name="Lawrence Berkeley National Laboratory"/>
            <person name="Steindorff A."/>
            <person name="Hensen N."/>
            <person name="Bonometti L."/>
            <person name="Westerberg I."/>
            <person name="Brannstrom I.O."/>
            <person name="Guillou S."/>
            <person name="Cros-Aarteil S."/>
            <person name="Calhoun S."/>
            <person name="Haridas S."/>
            <person name="Kuo A."/>
            <person name="Mondo S."/>
            <person name="Pangilinan J."/>
            <person name="Riley R."/>
            <person name="Labutti K."/>
            <person name="Andreopoulos B."/>
            <person name="Lipzen A."/>
            <person name="Chen C."/>
            <person name="Yanf M."/>
            <person name="Daum C."/>
            <person name="Ng V."/>
            <person name="Clum A."/>
            <person name="Ohm R."/>
            <person name="Martin F."/>
            <person name="Silar P."/>
            <person name="Natvig D."/>
            <person name="Lalanne C."/>
            <person name="Gautier V."/>
            <person name="Ament-Velasquez S.L."/>
            <person name="Kruys A."/>
            <person name="Hutchinson M.I."/>
            <person name="Powell A.J."/>
            <person name="Barry K."/>
            <person name="Miller A.N."/>
            <person name="Grigoriev I.V."/>
            <person name="Debuchy R."/>
            <person name="Gladieux P."/>
            <person name="Thoren M.H."/>
            <person name="Johannesson H."/>
        </authorList>
    </citation>
    <scope>NUCLEOTIDE SEQUENCE</scope>
    <source>
        <strain evidence="1">CBS 508.74</strain>
    </source>
</reference>
<comment type="caution">
    <text evidence="1">The sequence shown here is derived from an EMBL/GenBank/DDBJ whole genome shotgun (WGS) entry which is preliminary data.</text>
</comment>
<organism evidence="1 2">
    <name type="scientific">Canariomyces notabilis</name>
    <dbReference type="NCBI Taxonomy" id="2074819"/>
    <lineage>
        <taxon>Eukaryota</taxon>
        <taxon>Fungi</taxon>
        <taxon>Dikarya</taxon>
        <taxon>Ascomycota</taxon>
        <taxon>Pezizomycotina</taxon>
        <taxon>Sordariomycetes</taxon>
        <taxon>Sordariomycetidae</taxon>
        <taxon>Sordariales</taxon>
        <taxon>Chaetomiaceae</taxon>
        <taxon>Canariomyces</taxon>
    </lineage>
</organism>
<dbReference type="Proteomes" id="UP001302812">
    <property type="component" value="Unassembled WGS sequence"/>
</dbReference>
<dbReference type="GeneID" id="89933896"/>
<name>A0AAN6YVE9_9PEZI</name>
<evidence type="ECO:0000313" key="2">
    <source>
        <dbReference type="Proteomes" id="UP001302812"/>
    </source>
</evidence>
<gene>
    <name evidence="1" type="ORF">N656DRAFT_474616</name>
</gene>
<dbReference type="RefSeq" id="XP_064672538.1">
    <property type="nucleotide sequence ID" value="XM_064809772.1"/>
</dbReference>
<accession>A0AAN6YVE9</accession>
<reference evidence="1" key="1">
    <citation type="journal article" date="2023" name="Mol. Phylogenet. Evol.">
        <title>Genome-scale phylogeny and comparative genomics of the fungal order Sordariales.</title>
        <authorList>
            <person name="Hensen N."/>
            <person name="Bonometti L."/>
            <person name="Westerberg I."/>
            <person name="Brannstrom I.O."/>
            <person name="Guillou S."/>
            <person name="Cros-Aarteil S."/>
            <person name="Calhoun S."/>
            <person name="Haridas S."/>
            <person name="Kuo A."/>
            <person name="Mondo S."/>
            <person name="Pangilinan J."/>
            <person name="Riley R."/>
            <person name="LaButti K."/>
            <person name="Andreopoulos B."/>
            <person name="Lipzen A."/>
            <person name="Chen C."/>
            <person name="Yan M."/>
            <person name="Daum C."/>
            <person name="Ng V."/>
            <person name="Clum A."/>
            <person name="Steindorff A."/>
            <person name="Ohm R.A."/>
            <person name="Martin F."/>
            <person name="Silar P."/>
            <person name="Natvig D.O."/>
            <person name="Lalanne C."/>
            <person name="Gautier V."/>
            <person name="Ament-Velasquez S.L."/>
            <person name="Kruys A."/>
            <person name="Hutchinson M.I."/>
            <person name="Powell A.J."/>
            <person name="Barry K."/>
            <person name="Miller A.N."/>
            <person name="Grigoriev I.V."/>
            <person name="Debuchy R."/>
            <person name="Gladieux P."/>
            <person name="Hiltunen Thoren M."/>
            <person name="Johannesson H."/>
        </authorList>
    </citation>
    <scope>NUCLEOTIDE SEQUENCE</scope>
    <source>
        <strain evidence="1">CBS 508.74</strain>
    </source>
</reference>
<proteinExistence type="predicted"/>
<protein>
    <submittedName>
        <fullName evidence="1">Uncharacterized protein</fullName>
    </submittedName>
</protein>
<keyword evidence="2" id="KW-1185">Reference proteome</keyword>
<dbReference type="AlphaFoldDB" id="A0AAN6YVE9"/>
<sequence length="151" mass="17650">MTPRFTAFFSSPSGHCMVRHGEACIMVFRSGYRGRWWWGVELMSLACHFALSPDHHPWEMLSVLIAFLKIWHYQKRREYHAGASRSLPMSTWRQSWDWEKRRLVARKDSFGDGAQHGWSLWSCLLIQAVAGGVVAREAWRLEDRVDRGEAE</sequence>
<evidence type="ECO:0000313" key="1">
    <source>
        <dbReference type="EMBL" id="KAK4114968.1"/>
    </source>
</evidence>
<dbReference type="EMBL" id="MU853335">
    <property type="protein sequence ID" value="KAK4114968.1"/>
    <property type="molecule type" value="Genomic_DNA"/>
</dbReference>